<evidence type="ECO:0000313" key="3">
    <source>
        <dbReference type="EMBL" id="KAG8364878.1"/>
    </source>
</evidence>
<accession>A0AAV6W4E1</accession>
<evidence type="ECO:0000313" key="4">
    <source>
        <dbReference type="Proteomes" id="UP000826271"/>
    </source>
</evidence>
<keyword evidence="4" id="KW-1185">Reference proteome</keyword>
<dbReference type="InterPro" id="IPR018289">
    <property type="entry name" value="MULE_transposase_dom"/>
</dbReference>
<dbReference type="PANTHER" id="PTHR31973">
    <property type="entry name" value="POLYPROTEIN, PUTATIVE-RELATED"/>
    <property type="match status" value="1"/>
</dbReference>
<feature type="compositionally biased region" description="Basic and acidic residues" evidence="1">
    <location>
        <begin position="110"/>
        <end position="119"/>
    </location>
</feature>
<dbReference type="PANTHER" id="PTHR31973:SF187">
    <property type="entry name" value="MUTATOR TRANSPOSASE MUDRA PROTEIN"/>
    <property type="match status" value="1"/>
</dbReference>
<proteinExistence type="predicted"/>
<dbReference type="EMBL" id="WHWC01000018">
    <property type="protein sequence ID" value="KAG8364878.1"/>
    <property type="molecule type" value="Genomic_DNA"/>
</dbReference>
<feature type="region of interest" description="Disordered" evidence="1">
    <location>
        <begin position="76"/>
        <end position="125"/>
    </location>
</feature>
<name>A0AAV6W4E1_9LAMI</name>
<organism evidence="3 4">
    <name type="scientific">Buddleja alternifolia</name>
    <dbReference type="NCBI Taxonomy" id="168488"/>
    <lineage>
        <taxon>Eukaryota</taxon>
        <taxon>Viridiplantae</taxon>
        <taxon>Streptophyta</taxon>
        <taxon>Embryophyta</taxon>
        <taxon>Tracheophyta</taxon>
        <taxon>Spermatophyta</taxon>
        <taxon>Magnoliopsida</taxon>
        <taxon>eudicotyledons</taxon>
        <taxon>Gunneridae</taxon>
        <taxon>Pentapetalae</taxon>
        <taxon>asterids</taxon>
        <taxon>lamiids</taxon>
        <taxon>Lamiales</taxon>
        <taxon>Scrophulariaceae</taxon>
        <taxon>Buddlejeae</taxon>
        <taxon>Buddleja</taxon>
    </lineage>
</organism>
<gene>
    <name evidence="3" type="ORF">BUALT_Bualt18G0044200</name>
</gene>
<evidence type="ECO:0000256" key="1">
    <source>
        <dbReference type="SAM" id="MobiDB-lite"/>
    </source>
</evidence>
<reference evidence="3" key="1">
    <citation type="submission" date="2019-10" db="EMBL/GenBank/DDBJ databases">
        <authorList>
            <person name="Zhang R."/>
            <person name="Pan Y."/>
            <person name="Wang J."/>
            <person name="Ma R."/>
            <person name="Yu S."/>
        </authorList>
    </citation>
    <scope>NUCLEOTIDE SEQUENCE</scope>
    <source>
        <strain evidence="3">LA-IB0</strain>
        <tissue evidence="3">Leaf</tissue>
    </source>
</reference>
<dbReference type="AlphaFoldDB" id="A0AAV6W4E1"/>
<comment type="caution">
    <text evidence="3">The sequence shown here is derived from an EMBL/GenBank/DDBJ whole genome shotgun (WGS) entry which is preliminary data.</text>
</comment>
<feature type="domain" description="MULE transposase" evidence="2">
    <location>
        <begin position="178"/>
        <end position="248"/>
    </location>
</feature>
<sequence>MLFPDVDKERFYYFDLVDMYSKAGEIMNLLKQNFNTEFEEGVEVSASESDVNEDGVQAGVSEGVHCGVSESVSNGVGESVDAGVNEGVDASGNEGVQAGQSEGVEEDPTYEYKENKSESNSRSVSDCPSWIFEYFEGPDDDDIFRDAYPDGWYSDVDNEDDLQSLRGSDDDSEWVEIGMIISIPLALVKVEKFDTWEWFLNLLLREIGSQEERGWAFISDRQKGLFEAVGKLAPRGEHRFCLRHMYNNLKGRFKGEELKMLFWRAASTFNVRQYQRVMREIERVHPKRGDAQTPYEWMNDIPAIHWAKCFFFSRTKCDVLVNNISESFNSYSLEARELPIINMFEWIRRKLPGMNDYEESALGVVDPPNVVRRVGRPRKVRRKDDNDIRGQTNVSKRGLTHTWTICGEQGHKKLDITNTQSKLRFPQRLQQKMFTSFTTDKYNICNRGLPSTTYFTNRDIK</sequence>
<evidence type="ECO:0000259" key="2">
    <source>
        <dbReference type="Pfam" id="PF10551"/>
    </source>
</evidence>
<dbReference type="Pfam" id="PF10551">
    <property type="entry name" value="MULE"/>
    <property type="match status" value="1"/>
</dbReference>
<dbReference type="Proteomes" id="UP000826271">
    <property type="component" value="Unassembled WGS sequence"/>
</dbReference>
<protein>
    <recommendedName>
        <fullName evidence="2">MULE transposase domain-containing protein</fullName>
    </recommendedName>
</protein>